<dbReference type="Gene3D" id="1.10.260.40">
    <property type="entry name" value="lambda repressor-like DNA-binding domains"/>
    <property type="match status" value="1"/>
</dbReference>
<dbReference type="CDD" id="cd02209">
    <property type="entry name" value="cupin_XRE_C"/>
    <property type="match status" value="1"/>
</dbReference>
<dbReference type="SUPFAM" id="SSF51182">
    <property type="entry name" value="RmlC-like cupins"/>
    <property type="match status" value="1"/>
</dbReference>
<accession>A0A917Q6W0</accession>
<dbReference type="PROSITE" id="PS50943">
    <property type="entry name" value="HTH_CROC1"/>
    <property type="match status" value="1"/>
</dbReference>
<dbReference type="InterPro" id="IPR010982">
    <property type="entry name" value="Lambda_DNA-bd_dom_sf"/>
</dbReference>
<dbReference type="InterPro" id="IPR014710">
    <property type="entry name" value="RmlC-like_jellyroll"/>
</dbReference>
<dbReference type="CDD" id="cd00093">
    <property type="entry name" value="HTH_XRE"/>
    <property type="match status" value="1"/>
</dbReference>
<reference evidence="3" key="1">
    <citation type="journal article" date="2014" name="Int. J. Syst. Evol. Microbiol.">
        <title>Complete genome sequence of Corynebacterium casei LMG S-19264T (=DSM 44701T), isolated from a smear-ripened cheese.</title>
        <authorList>
            <consortium name="US DOE Joint Genome Institute (JGI-PGF)"/>
            <person name="Walter F."/>
            <person name="Albersmeier A."/>
            <person name="Kalinowski J."/>
            <person name="Ruckert C."/>
        </authorList>
    </citation>
    <scope>NUCLEOTIDE SEQUENCE</scope>
    <source>
        <strain evidence="3">CGMCC 4.7278</strain>
    </source>
</reference>
<evidence type="ECO:0000256" key="1">
    <source>
        <dbReference type="ARBA" id="ARBA00023125"/>
    </source>
</evidence>
<dbReference type="GO" id="GO:0003700">
    <property type="term" value="F:DNA-binding transcription factor activity"/>
    <property type="evidence" value="ECO:0007669"/>
    <property type="project" value="TreeGrafter"/>
</dbReference>
<proteinExistence type="predicted"/>
<organism evidence="3 4">
    <name type="scientific">Nocardia camponoti</name>
    <dbReference type="NCBI Taxonomy" id="1616106"/>
    <lineage>
        <taxon>Bacteria</taxon>
        <taxon>Bacillati</taxon>
        <taxon>Actinomycetota</taxon>
        <taxon>Actinomycetes</taxon>
        <taxon>Mycobacteriales</taxon>
        <taxon>Nocardiaceae</taxon>
        <taxon>Nocardia</taxon>
    </lineage>
</organism>
<dbReference type="GO" id="GO:0003677">
    <property type="term" value="F:DNA binding"/>
    <property type="evidence" value="ECO:0007669"/>
    <property type="project" value="UniProtKB-KW"/>
</dbReference>
<dbReference type="Gene3D" id="2.60.120.10">
    <property type="entry name" value="Jelly Rolls"/>
    <property type="match status" value="1"/>
</dbReference>
<comment type="caution">
    <text evidence="3">The sequence shown here is derived from an EMBL/GenBank/DDBJ whole genome shotgun (WGS) entry which is preliminary data.</text>
</comment>
<dbReference type="Pfam" id="PF13560">
    <property type="entry name" value="HTH_31"/>
    <property type="match status" value="1"/>
</dbReference>
<dbReference type="GO" id="GO:0005829">
    <property type="term" value="C:cytosol"/>
    <property type="evidence" value="ECO:0007669"/>
    <property type="project" value="TreeGrafter"/>
</dbReference>
<dbReference type="EMBL" id="BMMW01000001">
    <property type="protein sequence ID" value="GGK32933.1"/>
    <property type="molecule type" value="Genomic_DNA"/>
</dbReference>
<reference evidence="3" key="2">
    <citation type="submission" date="2020-09" db="EMBL/GenBank/DDBJ databases">
        <authorList>
            <person name="Sun Q."/>
            <person name="Zhou Y."/>
        </authorList>
    </citation>
    <scope>NUCLEOTIDE SEQUENCE</scope>
    <source>
        <strain evidence="3">CGMCC 4.7278</strain>
    </source>
</reference>
<dbReference type="PANTHER" id="PTHR46797">
    <property type="entry name" value="HTH-TYPE TRANSCRIPTIONAL REGULATOR"/>
    <property type="match status" value="1"/>
</dbReference>
<gene>
    <name evidence="3" type="ORF">GCM10011591_00750</name>
</gene>
<keyword evidence="1" id="KW-0238">DNA-binding</keyword>
<keyword evidence="4" id="KW-1185">Reference proteome</keyword>
<evidence type="ECO:0000313" key="3">
    <source>
        <dbReference type="EMBL" id="GGK32933.1"/>
    </source>
</evidence>
<feature type="domain" description="HTH cro/C1-type" evidence="2">
    <location>
        <begin position="19"/>
        <end position="73"/>
    </location>
</feature>
<dbReference type="AlphaFoldDB" id="A0A917Q6W0"/>
<name>A0A917Q6W0_9NOCA</name>
<sequence length="196" mass="21085">MTRSAEVPDARARQLGAVLHERRRAAGMTLAHLAIQTGLSQSFLSQLENGRTNTSLRSLQHIADALSTTATALLAAADDIAPTPLVRASDDTARPQAEPGGGTVRALVNGDRDLRALAFTGGTDRGDRDFAHRADEIIHVISGSISLVADDVEYTLTAGDTYYCQAGERHRWSAHTDDTQTLVIAVADDRTVRRTR</sequence>
<dbReference type="InterPro" id="IPR050807">
    <property type="entry name" value="TransReg_Diox_bact_type"/>
</dbReference>
<dbReference type="RefSeq" id="WP_188826695.1">
    <property type="nucleotide sequence ID" value="NZ_BMMW01000001.1"/>
</dbReference>
<evidence type="ECO:0000313" key="4">
    <source>
        <dbReference type="Proteomes" id="UP000612956"/>
    </source>
</evidence>
<dbReference type="SUPFAM" id="SSF47413">
    <property type="entry name" value="lambda repressor-like DNA-binding domains"/>
    <property type="match status" value="1"/>
</dbReference>
<dbReference type="InterPro" id="IPR011051">
    <property type="entry name" value="RmlC_Cupin_sf"/>
</dbReference>
<dbReference type="InterPro" id="IPR001387">
    <property type="entry name" value="Cro/C1-type_HTH"/>
</dbReference>
<dbReference type="SMART" id="SM00530">
    <property type="entry name" value="HTH_XRE"/>
    <property type="match status" value="1"/>
</dbReference>
<dbReference type="Proteomes" id="UP000612956">
    <property type="component" value="Unassembled WGS sequence"/>
</dbReference>
<protein>
    <recommendedName>
        <fullName evidence="2">HTH cro/C1-type domain-containing protein</fullName>
    </recommendedName>
</protein>
<dbReference type="PANTHER" id="PTHR46797:SF1">
    <property type="entry name" value="METHYLPHOSPHONATE SYNTHASE"/>
    <property type="match status" value="1"/>
</dbReference>
<dbReference type="InterPro" id="IPR013096">
    <property type="entry name" value="Cupin_2"/>
</dbReference>
<evidence type="ECO:0000259" key="2">
    <source>
        <dbReference type="PROSITE" id="PS50943"/>
    </source>
</evidence>
<dbReference type="Pfam" id="PF07883">
    <property type="entry name" value="Cupin_2"/>
    <property type="match status" value="1"/>
</dbReference>